<dbReference type="Gene3D" id="3.30.420.10">
    <property type="entry name" value="Ribonuclease H-like superfamily/Ribonuclease H"/>
    <property type="match status" value="1"/>
</dbReference>
<dbReference type="STRING" id="1208920.CONE_0655"/>
<dbReference type="KEGG" id="kon:CONE_0655"/>
<dbReference type="RefSeq" id="WP_015397094.1">
    <property type="nucleotide sequence ID" value="NC_020299.1"/>
</dbReference>
<dbReference type="Pfam" id="PF00929">
    <property type="entry name" value="RNase_T"/>
    <property type="match status" value="1"/>
</dbReference>
<dbReference type="eggNOG" id="COG1949">
    <property type="taxonomic scope" value="Bacteria"/>
</dbReference>
<dbReference type="Proteomes" id="UP000011541">
    <property type="component" value="Chromosome"/>
</dbReference>
<keyword evidence="2 6" id="KW-0540">Nuclease</keyword>
<comment type="function">
    <text evidence="6">3'-to-5' exoribonuclease specific for small oligoribonucleotides.</text>
</comment>
<dbReference type="EC" id="3.1.-.-" evidence="6"/>
<keyword evidence="4 6" id="KW-0269">Exonuclease</keyword>
<dbReference type="GO" id="GO:0000175">
    <property type="term" value="F:3'-5'-RNA exonuclease activity"/>
    <property type="evidence" value="ECO:0007669"/>
    <property type="project" value="InterPro"/>
</dbReference>
<dbReference type="InterPro" id="IPR036397">
    <property type="entry name" value="RNaseH_sf"/>
</dbReference>
<name>M1L738_9PROT</name>
<dbReference type="AlphaFoldDB" id="M1L738"/>
<dbReference type="HOGENOM" id="CLU_064761_2_0_4"/>
<dbReference type="InterPro" id="IPR012337">
    <property type="entry name" value="RNaseH-like_sf"/>
</dbReference>
<evidence type="ECO:0000259" key="7">
    <source>
        <dbReference type="SMART" id="SM00479"/>
    </source>
</evidence>
<dbReference type="PATRIC" id="fig|1208920.3.peg.398"/>
<organism evidence="8 9">
    <name type="scientific">Candidatus Kinetoplastidibacterium stringomonadis TCC290E</name>
    <dbReference type="NCBI Taxonomy" id="1208920"/>
    <lineage>
        <taxon>Bacteria</taxon>
        <taxon>Pseudomonadati</taxon>
        <taxon>Pseudomonadota</taxon>
        <taxon>Betaproteobacteria</taxon>
        <taxon>Candidatus Kinetoplastidibacterium</taxon>
    </lineage>
</organism>
<dbReference type="NCBIfam" id="NF003765">
    <property type="entry name" value="PRK05359.1"/>
    <property type="match status" value="1"/>
</dbReference>
<sequence>MNLDNNKLVWLDMEMSGLDPSKNKILEVAVVITDENLDKIIEGPVIAIHQNNEVLESMDKWNKSVHGKSGLVDRVLSSSVSEKEAENCILLFLKNHINPGKSPLCGNTISQDRRFMSIYMSRLENFFHYRNIDVSSIKELVKRWSPSIYKNFSKDSKHQALSDIYDSINELRHYRKYFFKL</sequence>
<gene>
    <name evidence="6" type="primary">orn</name>
    <name evidence="8" type="ORF">CONE_0655</name>
</gene>
<comment type="similarity">
    <text evidence="1 6">Belongs to the oligoribonuclease family.</text>
</comment>
<reference evidence="8 9" key="1">
    <citation type="journal article" date="2013" name="Genome Biol. Evol.">
        <title>Genome evolution and phylogenomic analysis of candidatus kinetoplastibacterium, the betaproteobacterial endosymbionts of strigomonas and angomonas.</title>
        <authorList>
            <person name="Alves J.M."/>
            <person name="Serrano M.G."/>
            <person name="Maia da Silva F."/>
            <person name="Voegtly L.J."/>
            <person name="Matveyev A.V."/>
            <person name="Teixeira M.M."/>
            <person name="Camargo E.P."/>
            <person name="Buck G.A."/>
        </authorList>
    </citation>
    <scope>NUCLEOTIDE SEQUENCE [LARGE SCALE GENOMIC DNA]</scope>
    <source>
        <strain evidence="8 9">TCC290E</strain>
    </source>
</reference>
<evidence type="ECO:0000313" key="8">
    <source>
        <dbReference type="EMBL" id="AGF48408.1"/>
    </source>
</evidence>
<feature type="active site" evidence="6">
    <location>
        <position position="129"/>
    </location>
</feature>
<dbReference type="CDD" id="cd06135">
    <property type="entry name" value="Orn"/>
    <property type="match status" value="1"/>
</dbReference>
<dbReference type="GO" id="GO:0006259">
    <property type="term" value="P:DNA metabolic process"/>
    <property type="evidence" value="ECO:0007669"/>
    <property type="project" value="UniProtKB-ARBA"/>
</dbReference>
<evidence type="ECO:0000256" key="1">
    <source>
        <dbReference type="ARBA" id="ARBA00009921"/>
    </source>
</evidence>
<proteinExistence type="inferred from homology"/>
<accession>M1L738</accession>
<dbReference type="InterPro" id="IPR022894">
    <property type="entry name" value="Oligoribonuclease"/>
</dbReference>
<dbReference type="GO" id="GO:0005737">
    <property type="term" value="C:cytoplasm"/>
    <property type="evidence" value="ECO:0007669"/>
    <property type="project" value="UniProtKB-SubCell"/>
</dbReference>
<keyword evidence="3 6" id="KW-0378">Hydrolase</keyword>
<dbReference type="GO" id="GO:0003676">
    <property type="term" value="F:nucleic acid binding"/>
    <property type="evidence" value="ECO:0007669"/>
    <property type="project" value="InterPro"/>
</dbReference>
<protein>
    <recommendedName>
        <fullName evidence="5 6">Oligoribonuclease</fullName>
        <ecNumber evidence="6">3.1.-.-</ecNumber>
    </recommendedName>
</protein>
<dbReference type="PANTHER" id="PTHR11046">
    <property type="entry name" value="OLIGORIBONUCLEASE, MITOCHONDRIAL"/>
    <property type="match status" value="1"/>
</dbReference>
<dbReference type="EMBL" id="CP003805">
    <property type="protein sequence ID" value="AGF48408.1"/>
    <property type="molecule type" value="Genomic_DNA"/>
</dbReference>
<evidence type="ECO:0000256" key="6">
    <source>
        <dbReference type="HAMAP-Rule" id="MF_00045"/>
    </source>
</evidence>
<dbReference type="SMART" id="SM00479">
    <property type="entry name" value="EXOIII"/>
    <property type="match status" value="1"/>
</dbReference>
<dbReference type="FunFam" id="3.30.420.10:FF:000003">
    <property type="entry name" value="Oligoribonuclease"/>
    <property type="match status" value="1"/>
</dbReference>
<dbReference type="PANTHER" id="PTHR11046:SF0">
    <property type="entry name" value="OLIGORIBONUCLEASE, MITOCHONDRIAL"/>
    <property type="match status" value="1"/>
</dbReference>
<keyword evidence="9" id="KW-1185">Reference proteome</keyword>
<evidence type="ECO:0000313" key="9">
    <source>
        <dbReference type="Proteomes" id="UP000011541"/>
    </source>
</evidence>
<feature type="domain" description="Exonuclease" evidence="7">
    <location>
        <begin position="7"/>
        <end position="180"/>
    </location>
</feature>
<evidence type="ECO:0000256" key="5">
    <source>
        <dbReference type="ARBA" id="ARBA00070964"/>
    </source>
</evidence>
<dbReference type="InterPro" id="IPR013520">
    <property type="entry name" value="Ribonucl_H"/>
</dbReference>
<comment type="subcellular location">
    <subcellularLocation>
        <location evidence="6">Cytoplasm</location>
    </subcellularLocation>
</comment>
<evidence type="ECO:0000256" key="4">
    <source>
        <dbReference type="ARBA" id="ARBA00022839"/>
    </source>
</evidence>
<evidence type="ECO:0000256" key="3">
    <source>
        <dbReference type="ARBA" id="ARBA00022801"/>
    </source>
</evidence>
<dbReference type="HAMAP" id="MF_00045">
    <property type="entry name" value="Oligoribonuclease"/>
    <property type="match status" value="1"/>
</dbReference>
<keyword evidence="6" id="KW-0963">Cytoplasm</keyword>
<dbReference type="SUPFAM" id="SSF53098">
    <property type="entry name" value="Ribonuclease H-like"/>
    <property type="match status" value="1"/>
</dbReference>
<evidence type="ECO:0000256" key="2">
    <source>
        <dbReference type="ARBA" id="ARBA00022722"/>
    </source>
</evidence>
<dbReference type="OrthoDB" id="9801329at2"/>